<name>A5ZU65_9FIRM</name>
<dbReference type="EMBL" id="AAVO02000011">
    <property type="protein sequence ID" value="EDM86892.1"/>
    <property type="molecule type" value="Genomic_DNA"/>
</dbReference>
<dbReference type="HOGENOM" id="CLU_3402326_0_0_9"/>
<gene>
    <name evidence="1" type="ORF">RUMOBE_02548</name>
</gene>
<protein>
    <submittedName>
        <fullName evidence="1">Uncharacterized protein</fullName>
    </submittedName>
</protein>
<sequence length="30" mass="3596">MEKYKYCMKKTGRISKITDMDLFACYNEAN</sequence>
<organism evidence="1 2">
    <name type="scientific">Blautia obeum ATCC 29174</name>
    <dbReference type="NCBI Taxonomy" id="411459"/>
    <lineage>
        <taxon>Bacteria</taxon>
        <taxon>Bacillati</taxon>
        <taxon>Bacillota</taxon>
        <taxon>Clostridia</taxon>
        <taxon>Lachnospirales</taxon>
        <taxon>Lachnospiraceae</taxon>
        <taxon>Blautia</taxon>
    </lineage>
</organism>
<dbReference type="Proteomes" id="UP000006002">
    <property type="component" value="Unassembled WGS sequence"/>
</dbReference>
<reference evidence="1 2" key="2">
    <citation type="submission" date="2007-04" db="EMBL/GenBank/DDBJ databases">
        <title>Draft genome sequence of Ruminococcus obeum (ATCC 29174).</title>
        <authorList>
            <person name="Sudarsanam P."/>
            <person name="Ley R."/>
            <person name="Guruge J."/>
            <person name="Turnbaugh P.J."/>
            <person name="Mahowald M."/>
            <person name="Liep D."/>
            <person name="Gordon J."/>
        </authorList>
    </citation>
    <scope>NUCLEOTIDE SEQUENCE [LARGE SCALE GENOMIC DNA]</scope>
    <source>
        <strain evidence="1 2">ATCC 29174</strain>
    </source>
</reference>
<evidence type="ECO:0000313" key="1">
    <source>
        <dbReference type="EMBL" id="EDM86892.1"/>
    </source>
</evidence>
<evidence type="ECO:0000313" key="2">
    <source>
        <dbReference type="Proteomes" id="UP000006002"/>
    </source>
</evidence>
<proteinExistence type="predicted"/>
<reference evidence="1 2" key="1">
    <citation type="submission" date="2007-03" db="EMBL/GenBank/DDBJ databases">
        <authorList>
            <person name="Fulton L."/>
            <person name="Clifton S."/>
            <person name="Fulton B."/>
            <person name="Xu J."/>
            <person name="Minx P."/>
            <person name="Pepin K.H."/>
            <person name="Johnson M."/>
            <person name="Thiruvilangam P."/>
            <person name="Bhonagiri V."/>
            <person name="Nash W.E."/>
            <person name="Mardis E.R."/>
            <person name="Wilson R.K."/>
        </authorList>
    </citation>
    <scope>NUCLEOTIDE SEQUENCE [LARGE SCALE GENOMIC DNA]</scope>
    <source>
        <strain evidence="1 2">ATCC 29174</strain>
    </source>
</reference>
<comment type="caution">
    <text evidence="1">The sequence shown here is derived from an EMBL/GenBank/DDBJ whole genome shotgun (WGS) entry which is preliminary data.</text>
</comment>
<dbReference type="AlphaFoldDB" id="A5ZU65"/>
<accession>A5ZU65</accession>